<dbReference type="Proteomes" id="UP000324222">
    <property type="component" value="Unassembled WGS sequence"/>
</dbReference>
<feature type="transmembrane region" description="Helical" evidence="1">
    <location>
        <begin position="101"/>
        <end position="121"/>
    </location>
</feature>
<keyword evidence="1" id="KW-1133">Transmembrane helix</keyword>
<evidence type="ECO:0000313" key="2">
    <source>
        <dbReference type="EMBL" id="MPC36357.1"/>
    </source>
</evidence>
<name>A0A5B7ESZ7_PORTR</name>
<keyword evidence="1" id="KW-0812">Transmembrane</keyword>
<accession>A0A5B7ESZ7</accession>
<evidence type="ECO:0000256" key="1">
    <source>
        <dbReference type="SAM" id="Phobius"/>
    </source>
</evidence>
<dbReference type="AlphaFoldDB" id="A0A5B7ESZ7"/>
<comment type="caution">
    <text evidence="2">The sequence shown here is derived from an EMBL/GenBank/DDBJ whole genome shotgun (WGS) entry which is preliminary data.</text>
</comment>
<proteinExistence type="predicted"/>
<dbReference type="EMBL" id="VSRR010003496">
    <property type="protein sequence ID" value="MPC36357.1"/>
    <property type="molecule type" value="Genomic_DNA"/>
</dbReference>
<gene>
    <name evidence="2" type="ORF">E2C01_029813</name>
</gene>
<protein>
    <submittedName>
        <fullName evidence="2">Uncharacterized protein</fullName>
    </submittedName>
</protein>
<keyword evidence="3" id="KW-1185">Reference proteome</keyword>
<reference evidence="2 3" key="1">
    <citation type="submission" date="2019-05" db="EMBL/GenBank/DDBJ databases">
        <title>Another draft genome of Portunus trituberculatus and its Hox gene families provides insights of decapod evolution.</title>
        <authorList>
            <person name="Jeong J.-H."/>
            <person name="Song I."/>
            <person name="Kim S."/>
            <person name="Choi T."/>
            <person name="Kim D."/>
            <person name="Ryu S."/>
            <person name="Kim W."/>
        </authorList>
    </citation>
    <scope>NUCLEOTIDE SEQUENCE [LARGE SCALE GENOMIC DNA]</scope>
    <source>
        <tissue evidence="2">Muscle</tissue>
    </source>
</reference>
<keyword evidence="1" id="KW-0472">Membrane</keyword>
<evidence type="ECO:0000313" key="3">
    <source>
        <dbReference type="Proteomes" id="UP000324222"/>
    </source>
</evidence>
<organism evidence="2 3">
    <name type="scientific">Portunus trituberculatus</name>
    <name type="common">Swimming crab</name>
    <name type="synonym">Neptunus trituberculatus</name>
    <dbReference type="NCBI Taxonomy" id="210409"/>
    <lineage>
        <taxon>Eukaryota</taxon>
        <taxon>Metazoa</taxon>
        <taxon>Ecdysozoa</taxon>
        <taxon>Arthropoda</taxon>
        <taxon>Crustacea</taxon>
        <taxon>Multicrustacea</taxon>
        <taxon>Malacostraca</taxon>
        <taxon>Eumalacostraca</taxon>
        <taxon>Eucarida</taxon>
        <taxon>Decapoda</taxon>
        <taxon>Pleocyemata</taxon>
        <taxon>Brachyura</taxon>
        <taxon>Eubrachyura</taxon>
        <taxon>Portunoidea</taxon>
        <taxon>Portunidae</taxon>
        <taxon>Portuninae</taxon>
        <taxon>Portunus</taxon>
    </lineage>
</organism>
<sequence length="163" mass="17808">MNGAAYEELPARDRNVRCGKDPCLVFSFPLAMTLHLVRLRRSTPLAILTSVGFGQRYHELTSLFMAVRVVVCDVGDALCLASYPSVPRFVQGNVGGDNGTVAVAVVVVMVAVVAVANCFFVTEPRMSLLPSGRVHSRHPRPNYCVVRPSSKLYRASLHVVRPI</sequence>